<accession>A0ABW1MKI4</accession>
<name>A0ABW1MKI4_9ACTN</name>
<keyword evidence="3" id="KW-1185">Reference proteome</keyword>
<evidence type="ECO:0000313" key="3">
    <source>
        <dbReference type="Proteomes" id="UP001596139"/>
    </source>
</evidence>
<feature type="domain" description="Deoxyribonuclease NucA/NucB" evidence="1">
    <location>
        <begin position="355"/>
        <end position="443"/>
    </location>
</feature>
<evidence type="ECO:0000259" key="1">
    <source>
        <dbReference type="Pfam" id="PF14040"/>
    </source>
</evidence>
<dbReference type="Pfam" id="PF14040">
    <property type="entry name" value="DNase_NucA_NucB"/>
    <property type="match status" value="1"/>
</dbReference>
<evidence type="ECO:0000313" key="2">
    <source>
        <dbReference type="EMBL" id="MFC6064344.1"/>
    </source>
</evidence>
<reference evidence="3" key="1">
    <citation type="journal article" date="2019" name="Int. J. Syst. Evol. Microbiol.">
        <title>The Global Catalogue of Microorganisms (GCM) 10K type strain sequencing project: providing services to taxonomists for standard genome sequencing and annotation.</title>
        <authorList>
            <consortium name="The Broad Institute Genomics Platform"/>
            <consortium name="The Broad Institute Genome Sequencing Center for Infectious Disease"/>
            <person name="Wu L."/>
            <person name="Ma J."/>
        </authorList>
    </citation>
    <scope>NUCLEOTIDE SEQUENCE [LARGE SCALE GENOMIC DNA]</scope>
    <source>
        <strain evidence="3">CGMCC 1.15180</strain>
    </source>
</reference>
<dbReference type="InterPro" id="IPR029476">
    <property type="entry name" value="DNase_NucA_NucB"/>
</dbReference>
<dbReference type="EMBL" id="JBHSPX010000004">
    <property type="protein sequence ID" value="MFC6064344.1"/>
    <property type="molecule type" value="Genomic_DNA"/>
</dbReference>
<protein>
    <submittedName>
        <fullName evidence="2">NucA/NucB deoxyribonuclease domain-containing protein</fullName>
    </submittedName>
</protein>
<comment type="caution">
    <text evidence="2">The sequence shown here is derived from an EMBL/GenBank/DDBJ whole genome shotgun (WGS) entry which is preliminary data.</text>
</comment>
<proteinExistence type="predicted"/>
<dbReference type="Proteomes" id="UP001596139">
    <property type="component" value="Unassembled WGS sequence"/>
</dbReference>
<sequence>MAALLSSAVPAMAQAGATSNTPAGIQVESRVLPVGTKVPSLAQLQKGSVRQEFAQQPGLAPSVEGQLPAETVGPVRAHGPVATERSAVAVPGDLQAKAVTYPEPARTMTAAECQKGLGTDKKFYIKSRFAVCSGALFHQIWTKNGRPVGESQFVVLVVGTTALDSREVRFTHYFTSMAKTGSTKTSALMISPKVTVPLMYPKKAKHTFSGSVPGMRSWDAVKANSSFQQTMTVAPGQGAKGSTDLVESVYQPSISLKFPTGVKGDTSGDLFLLPPRWDAAKYLRNSTGGGKPDKRGAAAFAVVATLHYSAKAGAAERAVAQHIQTAFTHPEKTEPYMSAKDVPGRVPAKPLNRLYEDTNRADTNRRRAVAQCKRFYGDYAKAGKECDEYPFASTYQGAAQSEYDPEAKKFNFSVKAIPKADNKAGGDLLKGFYGKNRMLDGTEDGFIVAISS</sequence>
<organism evidence="2 3">
    <name type="scientific">Streptomyces ochraceiscleroticus</name>
    <dbReference type="NCBI Taxonomy" id="47761"/>
    <lineage>
        <taxon>Bacteria</taxon>
        <taxon>Bacillati</taxon>
        <taxon>Actinomycetota</taxon>
        <taxon>Actinomycetes</taxon>
        <taxon>Kitasatosporales</taxon>
        <taxon>Streptomycetaceae</taxon>
        <taxon>Streptomyces</taxon>
    </lineage>
</organism>
<gene>
    <name evidence="2" type="ORF">ACFP4F_17575</name>
</gene>